<dbReference type="PANTHER" id="PTHR38451:SF1">
    <property type="entry name" value="TRNA (ADENINE(22)-N(1))-METHYLTRANSFERASE"/>
    <property type="match status" value="1"/>
</dbReference>
<dbReference type="PANTHER" id="PTHR38451">
    <property type="entry name" value="TRNA (ADENINE(22)-N(1))-METHYLTRANSFERASE"/>
    <property type="match status" value="1"/>
</dbReference>
<gene>
    <name evidence="1" type="ORF">DXD17_14155</name>
</gene>
<keyword evidence="1" id="KW-0808">Transferase</keyword>
<dbReference type="Pfam" id="PF12847">
    <property type="entry name" value="Methyltransf_18"/>
    <property type="match status" value="1"/>
</dbReference>
<keyword evidence="1" id="KW-0489">Methyltransferase</keyword>
<evidence type="ECO:0000313" key="1">
    <source>
        <dbReference type="EMBL" id="RGK36587.1"/>
    </source>
</evidence>
<dbReference type="InterPro" id="IPR029063">
    <property type="entry name" value="SAM-dependent_MTases_sf"/>
</dbReference>
<dbReference type="PIRSF" id="PIRSF018637">
    <property type="entry name" value="TrmK"/>
    <property type="match status" value="1"/>
</dbReference>
<sequence>MELSTRLQAVADFVTAGYKLADIGTDHAYIPIALMEQNHIPGAIAMDINEGPLQRAGEHIAENRMEKKIEIRLSNGFSALKKGEAESAVIAGMGGGLMIRILTEGERIAKSLKECILQPQSEIERVRKFLLEEGYDILDENMVKDDGKYYTILKVCPLKKISDKEAESGEEIKSGKRTEMWSEPELKYGRFLLQNRNPVLREYLQREILIREQILAGLDGKENRRIEQRRTELKKELEEAQKGMDYYAV</sequence>
<proteinExistence type="predicted"/>
<accession>A0A3E4LIN6</accession>
<dbReference type="Proteomes" id="UP000260793">
    <property type="component" value="Unassembled WGS sequence"/>
</dbReference>
<reference evidence="1 2" key="1">
    <citation type="submission" date="2018-08" db="EMBL/GenBank/DDBJ databases">
        <title>A genome reference for cultivated species of the human gut microbiota.</title>
        <authorList>
            <person name="Zou Y."/>
            <person name="Xue W."/>
            <person name="Luo G."/>
        </authorList>
    </citation>
    <scope>NUCLEOTIDE SEQUENCE [LARGE SCALE GENOMIC DNA]</scope>
    <source>
        <strain evidence="1 2">TF11-7</strain>
    </source>
</reference>
<comment type="caution">
    <text evidence="1">The sequence shown here is derived from an EMBL/GenBank/DDBJ whole genome shotgun (WGS) entry which is preliminary data.</text>
</comment>
<name>A0A3E4LIN6_9FIRM</name>
<dbReference type="InterPro" id="IPR006901">
    <property type="entry name" value="TrmK"/>
</dbReference>
<dbReference type="Gene3D" id="3.40.50.150">
    <property type="entry name" value="Vaccinia Virus protein VP39"/>
    <property type="match status" value="1"/>
</dbReference>
<organism evidence="1 2">
    <name type="scientific">[Ruminococcus] lactaris</name>
    <dbReference type="NCBI Taxonomy" id="46228"/>
    <lineage>
        <taxon>Bacteria</taxon>
        <taxon>Bacillati</taxon>
        <taxon>Bacillota</taxon>
        <taxon>Clostridia</taxon>
        <taxon>Lachnospirales</taxon>
        <taxon>Lachnospiraceae</taxon>
        <taxon>Mediterraneibacter</taxon>
    </lineage>
</organism>
<evidence type="ECO:0000313" key="2">
    <source>
        <dbReference type="Proteomes" id="UP000260793"/>
    </source>
</evidence>
<dbReference type="SUPFAM" id="SSF53335">
    <property type="entry name" value="S-adenosyl-L-methionine-dependent methyltransferases"/>
    <property type="match status" value="1"/>
</dbReference>
<protein>
    <submittedName>
        <fullName evidence="1">SAM-dependent methyltransferase</fullName>
    </submittedName>
</protein>
<dbReference type="EMBL" id="QSQN01000059">
    <property type="protein sequence ID" value="RGK36587.1"/>
    <property type="molecule type" value="Genomic_DNA"/>
</dbReference>
<dbReference type="AlphaFoldDB" id="A0A3E4LIN6"/>
<dbReference type="GO" id="GO:0160105">
    <property type="term" value="F:tRNA (adenine(22)-N1)-methyltransferase activity"/>
    <property type="evidence" value="ECO:0007669"/>
    <property type="project" value="InterPro"/>
</dbReference>
<dbReference type="GO" id="GO:0032259">
    <property type="term" value="P:methylation"/>
    <property type="evidence" value="ECO:0007669"/>
    <property type="project" value="UniProtKB-KW"/>
</dbReference>
<dbReference type="Gene3D" id="1.10.287.1890">
    <property type="match status" value="1"/>
</dbReference>